<gene>
    <name evidence="3" type="ORF">JYP50_03735</name>
</gene>
<dbReference type="AlphaFoldDB" id="A0A939DD24"/>
<reference evidence="3" key="1">
    <citation type="submission" date="2021-02" db="EMBL/GenBank/DDBJ databases">
        <title>PHA producing bacteria isolated from coastal sediment in Guangdong, Shenzhen.</title>
        <authorList>
            <person name="Zheng W."/>
            <person name="Yu S."/>
            <person name="Huang Y."/>
        </authorList>
    </citation>
    <scope>NUCLEOTIDE SEQUENCE</scope>
    <source>
        <strain evidence="3">TN14-10</strain>
    </source>
</reference>
<dbReference type="Proteomes" id="UP000664303">
    <property type="component" value="Unassembled WGS sequence"/>
</dbReference>
<proteinExistence type="predicted"/>
<evidence type="ECO:0000256" key="1">
    <source>
        <dbReference type="SAM" id="Phobius"/>
    </source>
</evidence>
<accession>A0A939DD24</accession>
<dbReference type="EMBL" id="JAFKCZ010000003">
    <property type="protein sequence ID" value="MBN7795686.1"/>
    <property type="molecule type" value="Genomic_DNA"/>
</dbReference>
<feature type="domain" description="Type 4 fimbrial biogenesis protein PilX N-terminal" evidence="2">
    <location>
        <begin position="14"/>
        <end position="63"/>
    </location>
</feature>
<keyword evidence="1" id="KW-0812">Transmembrane</keyword>
<evidence type="ECO:0000313" key="3">
    <source>
        <dbReference type="EMBL" id="MBN7795686.1"/>
    </source>
</evidence>
<keyword evidence="1" id="KW-1133">Transmembrane helix</keyword>
<evidence type="ECO:0000313" key="4">
    <source>
        <dbReference type="Proteomes" id="UP000664303"/>
    </source>
</evidence>
<organism evidence="3 4">
    <name type="scientific">Parahaliea mediterranea</name>
    <dbReference type="NCBI Taxonomy" id="651086"/>
    <lineage>
        <taxon>Bacteria</taxon>
        <taxon>Pseudomonadati</taxon>
        <taxon>Pseudomonadota</taxon>
        <taxon>Gammaproteobacteria</taxon>
        <taxon>Cellvibrionales</taxon>
        <taxon>Halieaceae</taxon>
        <taxon>Parahaliea</taxon>
    </lineage>
</organism>
<feature type="transmembrane region" description="Helical" evidence="1">
    <location>
        <begin position="16"/>
        <end position="36"/>
    </location>
</feature>
<dbReference type="RefSeq" id="WP_206559141.1">
    <property type="nucleotide sequence ID" value="NZ_JAFKCZ010000003.1"/>
</dbReference>
<name>A0A939DD24_9GAMM</name>
<sequence length="177" mass="18707">MNIACSGLPLRSQSGVALVVSLLFLLVVTIISITAASNSSLNLKMSANMQDSYQSFQAAEAGIYATMALGRDRGGPNDPFYSNLGEINPFEDMATHPLTHLSTVAGDPNSIPVDVSVLFVTEAACPYPPEGRGGSSSDMSSPLICNYYRVVSGHDIPGRARSRVELGVASELLNLNQ</sequence>
<keyword evidence="4" id="KW-1185">Reference proteome</keyword>
<dbReference type="InterPro" id="IPR025746">
    <property type="entry name" value="PilX_N_dom"/>
</dbReference>
<dbReference type="Pfam" id="PF14341">
    <property type="entry name" value="PilX_N"/>
    <property type="match status" value="1"/>
</dbReference>
<evidence type="ECO:0000259" key="2">
    <source>
        <dbReference type="Pfam" id="PF14341"/>
    </source>
</evidence>
<keyword evidence="1" id="KW-0472">Membrane</keyword>
<protein>
    <recommendedName>
        <fullName evidence="2">Type 4 fimbrial biogenesis protein PilX N-terminal domain-containing protein</fullName>
    </recommendedName>
</protein>
<comment type="caution">
    <text evidence="3">The sequence shown here is derived from an EMBL/GenBank/DDBJ whole genome shotgun (WGS) entry which is preliminary data.</text>
</comment>